<evidence type="ECO:0000259" key="4">
    <source>
        <dbReference type="PROSITE" id="PS50102"/>
    </source>
</evidence>
<dbReference type="SMART" id="SM00360">
    <property type="entry name" value="RRM"/>
    <property type="match status" value="1"/>
</dbReference>
<feature type="compositionally biased region" description="Low complexity" evidence="3">
    <location>
        <begin position="594"/>
        <end position="609"/>
    </location>
</feature>
<dbReference type="InterPro" id="IPR012677">
    <property type="entry name" value="Nucleotide-bd_a/b_plait_sf"/>
</dbReference>
<dbReference type="OrthoDB" id="363455at2759"/>
<keyword evidence="2" id="KW-0175">Coiled coil</keyword>
<dbReference type="GeneID" id="94426308"/>
<dbReference type="RefSeq" id="XP_067924928.1">
    <property type="nucleotide sequence ID" value="XM_068063097.1"/>
</dbReference>
<evidence type="ECO:0000256" key="1">
    <source>
        <dbReference type="PROSITE-ProRule" id="PRU00176"/>
    </source>
</evidence>
<feature type="compositionally biased region" description="Basic and acidic residues" evidence="3">
    <location>
        <begin position="579"/>
        <end position="591"/>
    </location>
</feature>
<evidence type="ECO:0000313" key="6">
    <source>
        <dbReference type="Proteomes" id="UP000221165"/>
    </source>
</evidence>
<feature type="coiled-coil region" evidence="2">
    <location>
        <begin position="707"/>
        <end position="734"/>
    </location>
</feature>
<evidence type="ECO:0000256" key="3">
    <source>
        <dbReference type="SAM" id="MobiDB-lite"/>
    </source>
</evidence>
<name>A0A2C6L734_9APIC</name>
<dbReference type="InterPro" id="IPR000504">
    <property type="entry name" value="RRM_dom"/>
</dbReference>
<dbReference type="Pfam" id="PF00076">
    <property type="entry name" value="RRM_1"/>
    <property type="match status" value="1"/>
</dbReference>
<dbReference type="AlphaFoldDB" id="A0A2C6L734"/>
<reference evidence="5 6" key="1">
    <citation type="journal article" date="2017" name="Int. J. Parasitol.">
        <title>The genome of the protozoan parasite Cystoisospora suis and a reverse vaccinology approach to identify vaccine candidates.</title>
        <authorList>
            <person name="Palmieri N."/>
            <person name="Shrestha A."/>
            <person name="Ruttkowski B."/>
            <person name="Beck T."/>
            <person name="Vogl C."/>
            <person name="Tomley F."/>
            <person name="Blake D.P."/>
            <person name="Joachim A."/>
        </authorList>
    </citation>
    <scope>NUCLEOTIDE SEQUENCE [LARGE SCALE GENOMIC DNA]</scope>
    <source>
        <strain evidence="5 6">Wien I</strain>
    </source>
</reference>
<comment type="caution">
    <text evidence="5">The sequence shown here is derived from an EMBL/GenBank/DDBJ whole genome shotgun (WGS) entry which is preliminary data.</text>
</comment>
<evidence type="ECO:0000313" key="5">
    <source>
        <dbReference type="EMBL" id="PHJ23252.1"/>
    </source>
</evidence>
<feature type="compositionally biased region" description="Low complexity" evidence="3">
    <location>
        <begin position="1"/>
        <end position="12"/>
    </location>
</feature>
<protein>
    <recommendedName>
        <fullName evidence="4">RRM domain-containing protein</fullName>
    </recommendedName>
</protein>
<organism evidence="5 6">
    <name type="scientific">Cystoisospora suis</name>
    <dbReference type="NCBI Taxonomy" id="483139"/>
    <lineage>
        <taxon>Eukaryota</taxon>
        <taxon>Sar</taxon>
        <taxon>Alveolata</taxon>
        <taxon>Apicomplexa</taxon>
        <taxon>Conoidasida</taxon>
        <taxon>Coccidia</taxon>
        <taxon>Eucoccidiorida</taxon>
        <taxon>Eimeriorina</taxon>
        <taxon>Sarcocystidae</taxon>
        <taxon>Cystoisospora</taxon>
    </lineage>
</organism>
<proteinExistence type="predicted"/>
<feature type="region of interest" description="Disordered" evidence="3">
    <location>
        <begin position="569"/>
        <end position="612"/>
    </location>
</feature>
<dbReference type="PROSITE" id="PS50102">
    <property type="entry name" value="RRM"/>
    <property type="match status" value="1"/>
</dbReference>
<accession>A0A2C6L734</accession>
<feature type="compositionally biased region" description="Low complexity" evidence="3">
    <location>
        <begin position="53"/>
        <end position="67"/>
    </location>
</feature>
<dbReference type="Proteomes" id="UP000221165">
    <property type="component" value="Unassembled WGS sequence"/>
</dbReference>
<dbReference type="Gene3D" id="3.30.70.330">
    <property type="match status" value="1"/>
</dbReference>
<dbReference type="CDD" id="cd00590">
    <property type="entry name" value="RRM_SF"/>
    <property type="match status" value="1"/>
</dbReference>
<dbReference type="VEuPathDB" id="ToxoDB:CSUI_002898"/>
<gene>
    <name evidence="5" type="ORF">CSUI_002898</name>
</gene>
<dbReference type="EMBL" id="MIGC01001232">
    <property type="protein sequence ID" value="PHJ23252.1"/>
    <property type="molecule type" value="Genomic_DNA"/>
</dbReference>
<feature type="domain" description="RRM" evidence="4">
    <location>
        <begin position="392"/>
        <end position="482"/>
    </location>
</feature>
<dbReference type="GO" id="GO:0003723">
    <property type="term" value="F:RNA binding"/>
    <property type="evidence" value="ECO:0007669"/>
    <property type="project" value="UniProtKB-UniRule"/>
</dbReference>
<evidence type="ECO:0000256" key="2">
    <source>
        <dbReference type="SAM" id="Coils"/>
    </source>
</evidence>
<keyword evidence="1" id="KW-0694">RNA-binding</keyword>
<feature type="region of interest" description="Disordered" evidence="3">
    <location>
        <begin position="1"/>
        <end position="67"/>
    </location>
</feature>
<dbReference type="InterPro" id="IPR035979">
    <property type="entry name" value="RBD_domain_sf"/>
</dbReference>
<keyword evidence="6" id="KW-1185">Reference proteome</keyword>
<dbReference type="SUPFAM" id="SSF54928">
    <property type="entry name" value="RNA-binding domain, RBD"/>
    <property type="match status" value="1"/>
</dbReference>
<sequence length="734" mass="82883">MSAVPAASSSPPRRLPRTALGAPRLTRLTRVNPPFLQGQTISRRKEVNPSPVPSHLSSSSSISSSSSSICPCCCIERSLVSSFSSSPSLSLSSLCISPHTFFLSSASFSCLSSPPHTPVSPSSFSSSPSSASLLLSSSFVPSAVCSSSRISTPPRSLPSPILYRSFVPPLSSSSSHLRRESSSSQSLFLSFSPDISSLTSSRGIFPCLPRKKSDFSLLSKPPKFLFHLSPPIQSSSRRCLSSSSSCVTSFSSFSLVSPLSFSHSSSPIFPSPSVLPPGPASHRNFPSTPSSHLFDSSLPLNLPLLQASQSHLSLSSSSSLFFSSPWGLSPRCFSSRPGATKMKWYFQKKYIRRVPSDYFRYPAISRITRQKIDWLYRHPRSGYEGADLYGPNTIEVTNLPMGKTPEYLQERLWRYFGKFGIVERVRVLPHELDPYQTNGTAFVSFRSRLASLRAVRLPVHLPASLHNRILRLRHLGTDKTSDSFFYFKRQQANQNVLFIAQQLYAYLEQRGALPVPVALRLLFERSYPKLAWRQAGYSIRATCGDWFRFFSREPFNEMFFLMKRTSSPFSDKEEEDHEDGGRRRGERERPRALSHSSCSSNASDLSGSSRRGRRKAGDECLENYVVCCHLLSKDKFDQLLSRAGRLLQQQLQDELSVHWRTDRPALPDWSRQQANLWQHQEPLPEELQIWSRPKDYYKIHEERFLFKLKLKKERIKLKNEIKQQRLQLAQQEKN</sequence>